<evidence type="ECO:0000313" key="1">
    <source>
        <dbReference type="Ensembl" id="ENSCAFP00020032721.1"/>
    </source>
</evidence>
<protein>
    <submittedName>
        <fullName evidence="1">Transient receptor potential cation channel subfamily M member 4</fullName>
    </submittedName>
</protein>
<gene>
    <name evidence="1" type="primary">TRPM4</name>
</gene>
<dbReference type="Proteomes" id="UP000694391">
    <property type="component" value="Unplaced"/>
</dbReference>
<proteinExistence type="predicted"/>
<dbReference type="AlphaFoldDB" id="A0A8C0LS86"/>
<reference evidence="1" key="2">
    <citation type="submission" date="2025-09" db="UniProtKB">
        <authorList>
            <consortium name="Ensembl"/>
        </authorList>
    </citation>
    <scope>IDENTIFICATION</scope>
</reference>
<dbReference type="GO" id="GO:0005886">
    <property type="term" value="C:plasma membrane"/>
    <property type="evidence" value="ECO:0007669"/>
    <property type="project" value="TreeGrafter"/>
</dbReference>
<dbReference type="PANTHER" id="PTHR13800">
    <property type="entry name" value="TRANSIENT RECEPTOR POTENTIAL CATION CHANNEL, SUBFAMILY M, MEMBER 6"/>
    <property type="match status" value="1"/>
</dbReference>
<dbReference type="PANTHER" id="PTHR13800:SF6">
    <property type="entry name" value="TRANSIENT RECEPTOR POTENTIAL CATION CHANNEL SUBFAMILY M MEMBER 4"/>
    <property type="match status" value="1"/>
</dbReference>
<dbReference type="Ensembl" id="ENSCAFT00020037772.1">
    <property type="protein sequence ID" value="ENSCAFP00020032721.1"/>
    <property type="gene ID" value="ENSCAFG00020025292.1"/>
</dbReference>
<sequence length="216" mass="22947">MVGPEKEQSWIPKIFKKKTCTTFIVDLTDAGGTLCQCGRPRSTHPSVAVEDAFGAAMVTVWDSDLHTTEKPTDAYGDLDFLGAGRKASNGPGLSPGGCTEALAGMSVWLCGTTKRPAPGAPRWWPWAWPPGVWSGIETPSPTPRAPSPRGTHGAVSLRTGSSFLSTTTTRPSSWWTTAPTAAWAVRTASACALSPTWPSRRQAWEGLELTSLCSSS</sequence>
<dbReference type="InterPro" id="IPR050927">
    <property type="entry name" value="TRPM"/>
</dbReference>
<organism evidence="1 2">
    <name type="scientific">Canis lupus dingo</name>
    <name type="common">dingo</name>
    <dbReference type="NCBI Taxonomy" id="286419"/>
    <lineage>
        <taxon>Eukaryota</taxon>
        <taxon>Metazoa</taxon>
        <taxon>Chordata</taxon>
        <taxon>Craniata</taxon>
        <taxon>Vertebrata</taxon>
        <taxon>Euteleostomi</taxon>
        <taxon>Mammalia</taxon>
        <taxon>Eutheria</taxon>
        <taxon>Laurasiatheria</taxon>
        <taxon>Carnivora</taxon>
        <taxon>Caniformia</taxon>
        <taxon>Canidae</taxon>
        <taxon>Canis</taxon>
    </lineage>
</organism>
<evidence type="ECO:0000313" key="2">
    <source>
        <dbReference type="Proteomes" id="UP000694391"/>
    </source>
</evidence>
<dbReference type="GeneTree" id="ENSGT00940000158693"/>
<keyword evidence="2" id="KW-1185">Reference proteome</keyword>
<dbReference type="GO" id="GO:0099604">
    <property type="term" value="F:ligand-gated calcium channel activity"/>
    <property type="evidence" value="ECO:0007669"/>
    <property type="project" value="TreeGrafter"/>
</dbReference>
<reference evidence="1" key="1">
    <citation type="submission" date="2025-08" db="UniProtKB">
        <authorList>
            <consortium name="Ensembl"/>
        </authorList>
    </citation>
    <scope>IDENTIFICATION</scope>
</reference>
<accession>A0A8C0LS86</accession>
<name>A0A8C0LS86_CANLU</name>
<dbReference type="GO" id="GO:0005227">
    <property type="term" value="F:calcium-activated cation channel activity"/>
    <property type="evidence" value="ECO:0007669"/>
    <property type="project" value="TreeGrafter"/>
</dbReference>